<dbReference type="EMBL" id="KV748485">
    <property type="protein sequence ID" value="OCL15114.1"/>
    <property type="molecule type" value="Genomic_DNA"/>
</dbReference>
<feature type="domain" description="Tautomerase cis-CaaD-like" evidence="1">
    <location>
        <begin position="1"/>
        <end position="149"/>
    </location>
</feature>
<organism evidence="2 3">
    <name type="scientific">Glonium stellatum</name>
    <dbReference type="NCBI Taxonomy" id="574774"/>
    <lineage>
        <taxon>Eukaryota</taxon>
        <taxon>Fungi</taxon>
        <taxon>Dikarya</taxon>
        <taxon>Ascomycota</taxon>
        <taxon>Pezizomycotina</taxon>
        <taxon>Dothideomycetes</taxon>
        <taxon>Pleosporomycetidae</taxon>
        <taxon>Gloniales</taxon>
        <taxon>Gloniaceae</taxon>
        <taxon>Glonium</taxon>
    </lineage>
</organism>
<evidence type="ECO:0000259" key="1">
    <source>
        <dbReference type="Pfam" id="PF14832"/>
    </source>
</evidence>
<evidence type="ECO:0000313" key="3">
    <source>
        <dbReference type="Proteomes" id="UP000250140"/>
    </source>
</evidence>
<evidence type="ECO:0000313" key="2">
    <source>
        <dbReference type="EMBL" id="OCL15114.1"/>
    </source>
</evidence>
<protein>
    <recommendedName>
        <fullName evidence="1">Tautomerase cis-CaaD-like domain-containing protein</fullName>
    </recommendedName>
</protein>
<dbReference type="AlphaFoldDB" id="A0A8E2FDL5"/>
<dbReference type="OrthoDB" id="2129288at2759"/>
<name>A0A8E2FDL5_9PEZI</name>
<reference evidence="2 3" key="1">
    <citation type="journal article" date="2016" name="Nat. Commun.">
        <title>Ectomycorrhizal ecology is imprinted in the genome of the dominant symbiotic fungus Cenococcum geophilum.</title>
        <authorList>
            <consortium name="DOE Joint Genome Institute"/>
            <person name="Peter M."/>
            <person name="Kohler A."/>
            <person name="Ohm R.A."/>
            <person name="Kuo A."/>
            <person name="Krutzmann J."/>
            <person name="Morin E."/>
            <person name="Arend M."/>
            <person name="Barry K.W."/>
            <person name="Binder M."/>
            <person name="Choi C."/>
            <person name="Clum A."/>
            <person name="Copeland A."/>
            <person name="Grisel N."/>
            <person name="Haridas S."/>
            <person name="Kipfer T."/>
            <person name="LaButti K."/>
            <person name="Lindquist E."/>
            <person name="Lipzen A."/>
            <person name="Maire R."/>
            <person name="Meier B."/>
            <person name="Mihaltcheva S."/>
            <person name="Molinier V."/>
            <person name="Murat C."/>
            <person name="Poggeler S."/>
            <person name="Quandt C.A."/>
            <person name="Sperisen C."/>
            <person name="Tritt A."/>
            <person name="Tisserant E."/>
            <person name="Crous P.W."/>
            <person name="Henrissat B."/>
            <person name="Nehls U."/>
            <person name="Egli S."/>
            <person name="Spatafora J.W."/>
            <person name="Grigoriev I.V."/>
            <person name="Martin F.M."/>
        </authorList>
    </citation>
    <scope>NUCLEOTIDE SEQUENCE [LARGE SCALE GENOMIC DNA]</scope>
    <source>
        <strain evidence="2 3">CBS 207.34</strain>
    </source>
</reference>
<accession>A0A8E2FDL5</accession>
<gene>
    <name evidence="2" type="ORF">AOQ84DRAFT_384246</name>
</gene>
<dbReference type="Gene3D" id="3.30.429.10">
    <property type="entry name" value="Macrophage Migration Inhibitory Factor"/>
    <property type="match status" value="1"/>
</dbReference>
<proteinExistence type="predicted"/>
<dbReference type="Pfam" id="PF14832">
    <property type="entry name" value="Tautomerase_3"/>
    <property type="match status" value="1"/>
</dbReference>
<dbReference type="Proteomes" id="UP000250140">
    <property type="component" value="Unassembled WGS sequence"/>
</dbReference>
<dbReference type="InterPro" id="IPR028116">
    <property type="entry name" value="Cis-CaaD-like"/>
</dbReference>
<keyword evidence="3" id="KW-1185">Reference proteome</keyword>
<dbReference type="InterPro" id="IPR014347">
    <property type="entry name" value="Tautomerase/MIF_sf"/>
</dbReference>
<sequence>MPLWHVYHPPTTFTTAASKTALAAALTKLYTDVGLPAFYVNVYFHRIPPTDIYVGGQPQESVEPGVEPLAKPFVRLVGEQIAVRMEDSDGVYAAWLDKIDAALKPHIQEKGYDWEYHIDETERRLWKIAGLYAPPFGSEEEKMWFTVNKAVPWKE</sequence>